<feature type="region of interest" description="Disordered" evidence="1">
    <location>
        <begin position="173"/>
        <end position="192"/>
    </location>
</feature>
<gene>
    <name evidence="2" type="ORF">B0T16DRAFT_388891</name>
</gene>
<protein>
    <recommendedName>
        <fullName evidence="4">F-box domain-containing protein</fullName>
    </recommendedName>
</protein>
<keyword evidence="3" id="KW-1185">Reference proteome</keyword>
<reference evidence="2" key="1">
    <citation type="submission" date="2023-06" db="EMBL/GenBank/DDBJ databases">
        <title>Genome-scale phylogeny and comparative genomics of the fungal order Sordariales.</title>
        <authorList>
            <consortium name="Lawrence Berkeley National Laboratory"/>
            <person name="Hensen N."/>
            <person name="Bonometti L."/>
            <person name="Westerberg I."/>
            <person name="Brannstrom I.O."/>
            <person name="Guillou S."/>
            <person name="Cros-Aarteil S."/>
            <person name="Calhoun S."/>
            <person name="Haridas S."/>
            <person name="Kuo A."/>
            <person name="Mondo S."/>
            <person name="Pangilinan J."/>
            <person name="Riley R."/>
            <person name="Labutti K."/>
            <person name="Andreopoulos B."/>
            <person name="Lipzen A."/>
            <person name="Chen C."/>
            <person name="Yanf M."/>
            <person name="Daum C."/>
            <person name="Ng V."/>
            <person name="Clum A."/>
            <person name="Steindorff A."/>
            <person name="Ohm R."/>
            <person name="Martin F."/>
            <person name="Silar P."/>
            <person name="Natvig D."/>
            <person name="Lalanne C."/>
            <person name="Gautier V."/>
            <person name="Ament-Velasquez S.L."/>
            <person name="Kruys A."/>
            <person name="Hutchinson M.I."/>
            <person name="Powell A.J."/>
            <person name="Barry K."/>
            <person name="Miller A.N."/>
            <person name="Grigoriev I.V."/>
            <person name="Debuchy R."/>
            <person name="Gladieux P."/>
            <person name="Thoren M.H."/>
            <person name="Johannesson H."/>
        </authorList>
    </citation>
    <scope>NUCLEOTIDE SEQUENCE</scope>
    <source>
        <strain evidence="2">SMH2532-1</strain>
    </source>
</reference>
<dbReference type="AlphaFoldDB" id="A0AA40CTQ6"/>
<evidence type="ECO:0008006" key="4">
    <source>
        <dbReference type="Google" id="ProtNLM"/>
    </source>
</evidence>
<dbReference type="EMBL" id="JAULSV010000003">
    <property type="protein sequence ID" value="KAK0648709.1"/>
    <property type="molecule type" value="Genomic_DNA"/>
</dbReference>
<evidence type="ECO:0000313" key="3">
    <source>
        <dbReference type="Proteomes" id="UP001174936"/>
    </source>
</evidence>
<evidence type="ECO:0000256" key="1">
    <source>
        <dbReference type="SAM" id="MobiDB-lite"/>
    </source>
</evidence>
<comment type="caution">
    <text evidence="2">The sequence shown here is derived from an EMBL/GenBank/DDBJ whole genome shotgun (WGS) entry which is preliminary data.</text>
</comment>
<organism evidence="2 3">
    <name type="scientific">Cercophora newfieldiana</name>
    <dbReference type="NCBI Taxonomy" id="92897"/>
    <lineage>
        <taxon>Eukaryota</taxon>
        <taxon>Fungi</taxon>
        <taxon>Dikarya</taxon>
        <taxon>Ascomycota</taxon>
        <taxon>Pezizomycotina</taxon>
        <taxon>Sordariomycetes</taxon>
        <taxon>Sordariomycetidae</taxon>
        <taxon>Sordariales</taxon>
        <taxon>Lasiosphaeriaceae</taxon>
        <taxon>Cercophora</taxon>
    </lineage>
</organism>
<evidence type="ECO:0000313" key="2">
    <source>
        <dbReference type="EMBL" id="KAK0648709.1"/>
    </source>
</evidence>
<dbReference type="Proteomes" id="UP001174936">
    <property type="component" value="Unassembled WGS sequence"/>
</dbReference>
<accession>A0AA40CTQ6</accession>
<sequence>MSWNKFPTEIRLMILELVRPSPTDTFQPENKHLQSRYTRVCKEWQHFFEPGIFRQLFIRKDRISDLDKVTSRVPRRQHLVQETHLRIMLPEYNLKVSQPNQMTGSQARRRNAVFTKAIRSAQIWEKGIALSISTYSPSDCQHGFRDFDPQDGQPIWFTTDALANKALDFPVQRARAAQGTSQTPNDNSPGDQEQITKALTIQGGNFHKVPLVQSLSHSRQSCRAISSSTLNKLLRAFPNLHTLVHERWVDATTELQKAFAGGDGQPYCPEYFVGLSKAIDPTEPLDIEPDMSLQQQTVCGSKAGPTDSGYASAARWAGPQGVVHDVLANDGTQTSYPWTPTGTYGVFVKTPVCRQTYLGAAKLAKKRREGRGNALPKYHFFTQDIQLGEQHCSLQRVEPAIETDANTVKLVVASPVQSQRT</sequence>
<proteinExistence type="predicted"/>
<name>A0AA40CTQ6_9PEZI</name>
<feature type="compositionally biased region" description="Polar residues" evidence="1">
    <location>
        <begin position="178"/>
        <end position="192"/>
    </location>
</feature>